<reference evidence="2" key="1">
    <citation type="journal article" date="2021" name="IMA Fungus">
        <title>Genomic characterization of three marine fungi, including Emericellopsis atlantica sp. nov. with signatures of a generalist lifestyle and marine biomass degradation.</title>
        <authorList>
            <person name="Hagestad O.C."/>
            <person name="Hou L."/>
            <person name="Andersen J.H."/>
            <person name="Hansen E.H."/>
            <person name="Altermark B."/>
            <person name="Li C."/>
            <person name="Kuhnert E."/>
            <person name="Cox R.J."/>
            <person name="Crous P.W."/>
            <person name="Spatafora J.W."/>
            <person name="Lail K."/>
            <person name="Amirebrahimi M."/>
            <person name="Lipzen A."/>
            <person name="Pangilinan J."/>
            <person name="Andreopoulos W."/>
            <person name="Hayes R.D."/>
            <person name="Ng V."/>
            <person name="Grigoriev I.V."/>
            <person name="Jackson S.A."/>
            <person name="Sutton T.D.S."/>
            <person name="Dobson A.D.W."/>
            <person name="Rama T."/>
        </authorList>
    </citation>
    <scope>NUCLEOTIDE SEQUENCE</scope>
    <source>
        <strain evidence="2">TRa018bII</strain>
    </source>
</reference>
<proteinExistence type="predicted"/>
<gene>
    <name evidence="2" type="ORF">BJ875DRAFT_494695</name>
</gene>
<evidence type="ECO:0000313" key="2">
    <source>
        <dbReference type="EMBL" id="KAG9235848.1"/>
    </source>
</evidence>
<sequence length="200" mass="22441">MNSLIVTSPLLFATGKLGENNRRDKFINQGEPSGENHNCGARQTSLVTSSESQRGKAPKDPFGLGGIQLRIAFLGSTRPLSDSMLATFQHHRPNRCVKTGRRMGEVISRIKDKKERVEEWKAVKDRKDLPALGAFDFGYLSDEACQFFSTIYPAHLAIGLYTDTLKPVVKNTNKEQTAEDEEIYDEACQRNSRELDAFDE</sequence>
<organism evidence="2 3">
    <name type="scientific">Amylocarpus encephaloides</name>
    <dbReference type="NCBI Taxonomy" id="45428"/>
    <lineage>
        <taxon>Eukaryota</taxon>
        <taxon>Fungi</taxon>
        <taxon>Dikarya</taxon>
        <taxon>Ascomycota</taxon>
        <taxon>Pezizomycotina</taxon>
        <taxon>Leotiomycetes</taxon>
        <taxon>Helotiales</taxon>
        <taxon>Helotiales incertae sedis</taxon>
        <taxon>Amylocarpus</taxon>
    </lineage>
</organism>
<accession>A0A9P7YMQ0</accession>
<protein>
    <submittedName>
        <fullName evidence="2">Uncharacterized protein</fullName>
    </submittedName>
</protein>
<dbReference type="AlphaFoldDB" id="A0A9P7YMQ0"/>
<feature type="region of interest" description="Disordered" evidence="1">
    <location>
        <begin position="23"/>
        <end position="61"/>
    </location>
</feature>
<keyword evidence="3" id="KW-1185">Reference proteome</keyword>
<evidence type="ECO:0000313" key="3">
    <source>
        <dbReference type="Proteomes" id="UP000824998"/>
    </source>
</evidence>
<name>A0A9P7YMQ0_9HELO</name>
<evidence type="ECO:0000256" key="1">
    <source>
        <dbReference type="SAM" id="MobiDB-lite"/>
    </source>
</evidence>
<comment type="caution">
    <text evidence="2">The sequence shown here is derived from an EMBL/GenBank/DDBJ whole genome shotgun (WGS) entry which is preliminary data.</text>
</comment>
<feature type="compositionally biased region" description="Polar residues" evidence="1">
    <location>
        <begin position="41"/>
        <end position="52"/>
    </location>
</feature>
<dbReference type="EMBL" id="MU251421">
    <property type="protein sequence ID" value="KAG9235848.1"/>
    <property type="molecule type" value="Genomic_DNA"/>
</dbReference>
<dbReference type="Proteomes" id="UP000824998">
    <property type="component" value="Unassembled WGS sequence"/>
</dbReference>